<dbReference type="PANTHER" id="PTHR30574:SF1">
    <property type="entry name" value="SULPHUR TRANSPORT DOMAIN-CONTAINING PROTEIN"/>
    <property type="match status" value="1"/>
</dbReference>
<keyword evidence="5 8" id="KW-0812">Transmembrane</keyword>
<evidence type="ECO:0000256" key="4">
    <source>
        <dbReference type="ARBA" id="ARBA00022519"/>
    </source>
</evidence>
<accession>A0A086T2W6</accession>
<dbReference type="PANTHER" id="PTHR30574">
    <property type="entry name" value="INNER MEMBRANE PROTEIN YEDE"/>
    <property type="match status" value="1"/>
</dbReference>
<evidence type="ECO:0000256" key="7">
    <source>
        <dbReference type="ARBA" id="ARBA00023136"/>
    </source>
</evidence>
<dbReference type="Pfam" id="PF04143">
    <property type="entry name" value="Sulf_transp"/>
    <property type="match status" value="1"/>
</dbReference>
<organism evidence="9 10">
    <name type="scientific">Hapsidospora chrysogenum (strain ATCC 11550 / CBS 779.69 / DSM 880 / IAM 14645 / JCM 23072 / IMI 49137)</name>
    <name type="common">Acremonium chrysogenum</name>
    <dbReference type="NCBI Taxonomy" id="857340"/>
    <lineage>
        <taxon>Eukaryota</taxon>
        <taxon>Fungi</taxon>
        <taxon>Dikarya</taxon>
        <taxon>Ascomycota</taxon>
        <taxon>Pezizomycotina</taxon>
        <taxon>Sordariomycetes</taxon>
        <taxon>Hypocreomycetidae</taxon>
        <taxon>Hypocreales</taxon>
        <taxon>Bionectriaceae</taxon>
        <taxon>Hapsidospora</taxon>
    </lineage>
</organism>
<sequence length="327" mass="33376">MATLLSGAAFGAAMLASGFHHPSVVISQLKFENWHMFQTFMTATAASAAIYTVAERLGYVNLKPRSNSPLGLFSKYDGNIVGGALLGAGMALAGACPGTMLAQIGAGVRTGLFTLQGAVLGGIIWTGFLSKLVKRHKEKVGSKTDTSTLSEQLGLPRAATLILFETACIAFVATTTLYTLPAPEPKIMGYVGGLLIGAAQLISLLTRRSMMGISSSYEEIGKHFWWRLGGADGNSKPGHGNIIFSAGVLGGAFGLAQLAPRLVGPPATEVSPVLAVIGGALMIIGSRMAGGCTSGHGISGISLLSTSSVITIASTFAAGAAVAFSLA</sequence>
<gene>
    <name evidence="9" type="ORF">ACRE_055440</name>
</gene>
<dbReference type="HOGENOM" id="CLU_053006_0_0_1"/>
<feature type="transmembrane region" description="Helical" evidence="8">
    <location>
        <begin position="242"/>
        <end position="259"/>
    </location>
</feature>
<dbReference type="GO" id="GO:0005886">
    <property type="term" value="C:plasma membrane"/>
    <property type="evidence" value="ECO:0007669"/>
    <property type="project" value="UniProtKB-SubCell"/>
</dbReference>
<evidence type="ECO:0000256" key="8">
    <source>
        <dbReference type="SAM" id="Phobius"/>
    </source>
</evidence>
<dbReference type="EMBL" id="JPKY01000063">
    <property type="protein sequence ID" value="KFH43698.1"/>
    <property type="molecule type" value="Genomic_DNA"/>
</dbReference>
<evidence type="ECO:0000256" key="5">
    <source>
        <dbReference type="ARBA" id="ARBA00022692"/>
    </source>
</evidence>
<feature type="transmembrane region" description="Helical" evidence="8">
    <location>
        <begin position="187"/>
        <end position="206"/>
    </location>
</feature>
<dbReference type="OrthoDB" id="10254418at2759"/>
<keyword evidence="6 8" id="KW-1133">Transmembrane helix</keyword>
<dbReference type="AlphaFoldDB" id="A0A086T2W6"/>
<dbReference type="InterPro" id="IPR007272">
    <property type="entry name" value="Sulf_transp_TsuA/YedE"/>
</dbReference>
<evidence type="ECO:0000313" key="9">
    <source>
        <dbReference type="EMBL" id="KFH43698.1"/>
    </source>
</evidence>
<evidence type="ECO:0000256" key="2">
    <source>
        <dbReference type="ARBA" id="ARBA00022448"/>
    </source>
</evidence>
<feature type="transmembrane region" description="Helical" evidence="8">
    <location>
        <begin position="80"/>
        <end position="106"/>
    </location>
</feature>
<protein>
    <submittedName>
        <fullName evidence="9">Uncharacterized protein</fullName>
    </submittedName>
</protein>
<evidence type="ECO:0000256" key="1">
    <source>
        <dbReference type="ARBA" id="ARBA00004429"/>
    </source>
</evidence>
<evidence type="ECO:0000313" key="10">
    <source>
        <dbReference type="Proteomes" id="UP000029964"/>
    </source>
</evidence>
<dbReference type="STRING" id="857340.A0A086T2W6"/>
<feature type="transmembrane region" description="Helical" evidence="8">
    <location>
        <begin position="271"/>
        <end position="289"/>
    </location>
</feature>
<comment type="subcellular location">
    <subcellularLocation>
        <location evidence="1">Cell inner membrane</location>
        <topology evidence="1">Multi-pass membrane protein</topology>
    </subcellularLocation>
</comment>
<evidence type="ECO:0000256" key="3">
    <source>
        <dbReference type="ARBA" id="ARBA00022475"/>
    </source>
</evidence>
<keyword evidence="10" id="KW-1185">Reference proteome</keyword>
<comment type="caution">
    <text evidence="9">The sequence shown here is derived from an EMBL/GenBank/DDBJ whole genome shotgun (WGS) entry which is preliminary data.</text>
</comment>
<proteinExistence type="predicted"/>
<feature type="transmembrane region" description="Helical" evidence="8">
    <location>
        <begin position="112"/>
        <end position="133"/>
    </location>
</feature>
<keyword evidence="3" id="KW-1003">Cell membrane</keyword>
<keyword evidence="2" id="KW-0813">Transport</keyword>
<feature type="transmembrane region" description="Helical" evidence="8">
    <location>
        <begin position="37"/>
        <end position="59"/>
    </location>
</feature>
<keyword evidence="7 8" id="KW-0472">Membrane</keyword>
<evidence type="ECO:0000256" key="6">
    <source>
        <dbReference type="ARBA" id="ARBA00022989"/>
    </source>
</evidence>
<feature type="transmembrane region" description="Helical" evidence="8">
    <location>
        <begin position="158"/>
        <end position="181"/>
    </location>
</feature>
<reference evidence="10" key="1">
    <citation type="journal article" date="2014" name="Genome Announc.">
        <title>Genome sequence and annotation of Acremonium chrysogenum, producer of the beta-lactam antibiotic cephalosporin C.</title>
        <authorList>
            <person name="Terfehr D."/>
            <person name="Dahlmann T.A."/>
            <person name="Specht T."/>
            <person name="Zadra I."/>
            <person name="Kuernsteiner H."/>
            <person name="Kueck U."/>
        </authorList>
    </citation>
    <scope>NUCLEOTIDE SEQUENCE [LARGE SCALE GENOMIC DNA]</scope>
    <source>
        <strain evidence="10">ATCC 11550 / CBS 779.69 / DSM 880 / IAM 14645 / JCM 23072 / IMI 49137</strain>
    </source>
</reference>
<name>A0A086T2W6_HAPC1</name>
<dbReference type="Proteomes" id="UP000029964">
    <property type="component" value="Unassembled WGS sequence"/>
</dbReference>
<feature type="transmembrane region" description="Helical" evidence="8">
    <location>
        <begin position="301"/>
        <end position="326"/>
    </location>
</feature>
<keyword evidence="4" id="KW-0997">Cell inner membrane</keyword>